<keyword evidence="2" id="KW-0472">Membrane</keyword>
<dbReference type="InterPro" id="IPR007572">
    <property type="entry name" value="Uncharacterised_Ycf20"/>
</dbReference>
<dbReference type="AlphaFoldDB" id="A0A0A2A7N7"/>
<evidence type="ECO:0008006" key="5">
    <source>
        <dbReference type="Google" id="ProtNLM"/>
    </source>
</evidence>
<dbReference type="OrthoDB" id="540789at2"/>
<feature type="transmembrane region" description="Helical" evidence="2">
    <location>
        <begin position="57"/>
        <end position="73"/>
    </location>
</feature>
<keyword evidence="2" id="KW-1133">Transmembrane helix</keyword>
<gene>
    <name evidence="3" type="ORF">EU96_0912</name>
</gene>
<dbReference type="eggNOG" id="ENOG50321BK">
    <property type="taxonomic scope" value="Bacteria"/>
</dbReference>
<feature type="transmembrane region" description="Helical" evidence="2">
    <location>
        <begin position="30"/>
        <end position="51"/>
    </location>
</feature>
<sequence>MQKTKFSRITYQLNNVLFGFLSDTWRSKSIGLISVLTGYFLFANFITKFISEGKNELIMVPIIIVFIEIIIRIKPSSSSIYYDLWSVVDKLRIGAIYAVILEAFKLGS</sequence>
<dbReference type="Pfam" id="PF04483">
    <property type="entry name" value="DUF565"/>
    <property type="match status" value="1"/>
</dbReference>
<evidence type="ECO:0000313" key="4">
    <source>
        <dbReference type="Proteomes" id="UP000030445"/>
    </source>
</evidence>
<name>A0A0A2A7N7_PROMR</name>
<dbReference type="Proteomes" id="UP000030445">
    <property type="component" value="Unassembled WGS sequence"/>
</dbReference>
<dbReference type="EMBL" id="JNAM01000008">
    <property type="protein sequence ID" value="KGF97927.1"/>
    <property type="molecule type" value="Genomic_DNA"/>
</dbReference>
<dbReference type="RefSeq" id="WP_032526588.1">
    <property type="nucleotide sequence ID" value="NZ_CP138951.1"/>
</dbReference>
<evidence type="ECO:0000256" key="1">
    <source>
        <dbReference type="ARBA" id="ARBA00009846"/>
    </source>
</evidence>
<keyword evidence="2" id="KW-0812">Transmembrane</keyword>
<evidence type="ECO:0000313" key="3">
    <source>
        <dbReference type="EMBL" id="KGF97927.1"/>
    </source>
</evidence>
<accession>A0A0A2A7N7</accession>
<organism evidence="3 4">
    <name type="scientific">Prochlorococcus marinus str. MIT 9302</name>
    <dbReference type="NCBI Taxonomy" id="74545"/>
    <lineage>
        <taxon>Bacteria</taxon>
        <taxon>Bacillati</taxon>
        <taxon>Cyanobacteriota</taxon>
        <taxon>Cyanophyceae</taxon>
        <taxon>Synechococcales</taxon>
        <taxon>Prochlorococcaceae</taxon>
        <taxon>Prochlorococcus</taxon>
    </lineage>
</organism>
<dbReference type="STRING" id="74545.EU96_0912"/>
<comment type="similarity">
    <text evidence="1">Belongs to the ycf20 family.</text>
</comment>
<protein>
    <recommendedName>
        <fullName evidence="5">DUF565 domain-containing protein</fullName>
    </recommendedName>
</protein>
<reference evidence="4" key="1">
    <citation type="journal article" date="2014" name="Sci. Data">
        <title>Genomes of diverse isolates of the marine cyanobacterium Prochlorococcus.</title>
        <authorList>
            <person name="Biller S."/>
            <person name="Berube P."/>
            <person name="Thompson J."/>
            <person name="Kelly L."/>
            <person name="Roggensack S."/>
            <person name="Awad L."/>
            <person name="Roache-Johnson K."/>
            <person name="Ding H."/>
            <person name="Giovannoni S.J."/>
            <person name="Moore L.R."/>
            <person name="Chisholm S.W."/>
        </authorList>
    </citation>
    <scope>NUCLEOTIDE SEQUENCE [LARGE SCALE GENOMIC DNA]</scope>
    <source>
        <strain evidence="4">MIT 9302</strain>
    </source>
</reference>
<comment type="caution">
    <text evidence="3">The sequence shown here is derived from an EMBL/GenBank/DDBJ whole genome shotgun (WGS) entry which is preliminary data.</text>
</comment>
<proteinExistence type="inferred from homology"/>
<evidence type="ECO:0000256" key="2">
    <source>
        <dbReference type="SAM" id="Phobius"/>
    </source>
</evidence>